<dbReference type="OrthoDB" id="1267107at2"/>
<keyword evidence="3" id="KW-1185">Reference proteome</keyword>
<dbReference type="STRING" id="407036.SAMN05216243_2177"/>
<dbReference type="RefSeq" id="WP_093213951.1">
    <property type="nucleotide sequence ID" value="NZ_FNFL01000003.1"/>
</dbReference>
<proteinExistence type="predicted"/>
<reference evidence="2 3" key="1">
    <citation type="submission" date="2016-10" db="EMBL/GenBank/DDBJ databases">
        <authorList>
            <person name="de Groot N.N."/>
        </authorList>
    </citation>
    <scope>NUCLEOTIDE SEQUENCE [LARGE SCALE GENOMIC DNA]</scope>
    <source>
        <strain evidence="2 3">CGMCC 1.6502</strain>
    </source>
</reference>
<dbReference type="AlphaFoldDB" id="A0A1G8ZR32"/>
<organism evidence="2 3">
    <name type="scientific">Sediminibacillus albus</name>
    <dbReference type="NCBI Taxonomy" id="407036"/>
    <lineage>
        <taxon>Bacteria</taxon>
        <taxon>Bacillati</taxon>
        <taxon>Bacillota</taxon>
        <taxon>Bacilli</taxon>
        <taxon>Bacillales</taxon>
        <taxon>Bacillaceae</taxon>
        <taxon>Sediminibacillus</taxon>
    </lineage>
</organism>
<keyword evidence="1" id="KW-0812">Transmembrane</keyword>
<evidence type="ECO:0000313" key="3">
    <source>
        <dbReference type="Proteomes" id="UP000198694"/>
    </source>
</evidence>
<sequence>MGLQHPVSAEDHGKPPVEDLEKQFNDLMNLETTENGEVVQYDSKARLEQEFKGIMVWPLADHFVDTYFKEENDKLYMREIDGPYKLNTNQDYTLEKISDTKYKLTQEGANQLRGEYTLTINYSFEAGKWVFADRMDNIANQGGEMPETATSLPTVMVSGGVISALGIFLLLARRRYVV</sequence>
<evidence type="ECO:0000313" key="2">
    <source>
        <dbReference type="EMBL" id="SDK17576.1"/>
    </source>
</evidence>
<accession>A0A1G8ZR32</accession>
<gene>
    <name evidence="2" type="ORF">SAMN05216243_2177</name>
</gene>
<name>A0A1G8ZR32_9BACI</name>
<evidence type="ECO:0000256" key="1">
    <source>
        <dbReference type="SAM" id="Phobius"/>
    </source>
</evidence>
<feature type="transmembrane region" description="Helical" evidence="1">
    <location>
        <begin position="152"/>
        <end position="172"/>
    </location>
</feature>
<dbReference type="Proteomes" id="UP000198694">
    <property type="component" value="Unassembled WGS sequence"/>
</dbReference>
<protein>
    <recommendedName>
        <fullName evidence="4">LPXTG-motif cell wall anchor domain-containing protein</fullName>
    </recommendedName>
</protein>
<dbReference type="EMBL" id="FNFL01000003">
    <property type="protein sequence ID" value="SDK17576.1"/>
    <property type="molecule type" value="Genomic_DNA"/>
</dbReference>
<evidence type="ECO:0008006" key="4">
    <source>
        <dbReference type="Google" id="ProtNLM"/>
    </source>
</evidence>
<keyword evidence="1" id="KW-0472">Membrane</keyword>
<keyword evidence="1" id="KW-1133">Transmembrane helix</keyword>